<dbReference type="CDD" id="cd06714">
    <property type="entry name" value="PDZ_RIM-like"/>
    <property type="match status" value="1"/>
</dbReference>
<comment type="caution">
    <text evidence="6">The sequence shown here is derived from an EMBL/GenBank/DDBJ whole genome shotgun (WGS) entry which is preliminary data.</text>
</comment>
<dbReference type="GO" id="GO:1904071">
    <property type="term" value="P:presynaptic active zone assembly"/>
    <property type="evidence" value="ECO:0007669"/>
    <property type="project" value="TreeGrafter"/>
</dbReference>
<feature type="transmembrane region" description="Helical" evidence="2">
    <location>
        <begin position="40"/>
        <end position="65"/>
    </location>
</feature>
<dbReference type="InterPro" id="IPR052098">
    <property type="entry name" value="Presynaptic_Scaffold_Bsn/Pclo"/>
</dbReference>
<dbReference type="CDD" id="cd15751">
    <property type="entry name" value="FYVE_BSN_PCLO"/>
    <property type="match status" value="1"/>
</dbReference>
<dbReference type="Pfam" id="PF00595">
    <property type="entry name" value="PDZ"/>
    <property type="match status" value="1"/>
</dbReference>
<keyword evidence="2" id="KW-0472">Membrane</keyword>
<proteinExistence type="predicted"/>
<feature type="region of interest" description="Disordered" evidence="1">
    <location>
        <begin position="496"/>
        <end position="568"/>
    </location>
</feature>
<protein>
    <recommendedName>
        <fullName evidence="8">Protein piccolo</fullName>
    </recommendedName>
</protein>
<dbReference type="InterPro" id="IPR013083">
    <property type="entry name" value="Znf_RING/FYVE/PHD"/>
</dbReference>
<feature type="compositionally biased region" description="Basic and acidic residues" evidence="1">
    <location>
        <begin position="1509"/>
        <end position="1531"/>
    </location>
</feature>
<feature type="region of interest" description="Disordered" evidence="1">
    <location>
        <begin position="1717"/>
        <end position="1749"/>
    </location>
</feature>
<dbReference type="Pfam" id="PF02318">
    <property type="entry name" value="FYVE_2"/>
    <property type="match status" value="1"/>
</dbReference>
<feature type="compositionally biased region" description="Low complexity" evidence="1">
    <location>
        <begin position="1075"/>
        <end position="1084"/>
    </location>
</feature>
<feature type="domain" description="PDZ" evidence="4">
    <location>
        <begin position="1845"/>
        <end position="1925"/>
    </location>
</feature>
<feature type="compositionally biased region" description="Low complexity" evidence="1">
    <location>
        <begin position="687"/>
        <end position="704"/>
    </location>
</feature>
<dbReference type="GO" id="GO:0098982">
    <property type="term" value="C:GABA-ergic synapse"/>
    <property type="evidence" value="ECO:0007669"/>
    <property type="project" value="TreeGrafter"/>
</dbReference>
<dbReference type="GO" id="GO:0098978">
    <property type="term" value="C:glutamatergic synapse"/>
    <property type="evidence" value="ECO:0007669"/>
    <property type="project" value="TreeGrafter"/>
</dbReference>
<feature type="domain" description="RabBD" evidence="5">
    <location>
        <begin position="123"/>
        <end position="255"/>
    </location>
</feature>
<dbReference type="InterPro" id="IPR010911">
    <property type="entry name" value="Rab_BD"/>
</dbReference>
<feature type="compositionally biased region" description="Basic and acidic residues" evidence="1">
    <location>
        <begin position="1717"/>
        <end position="1731"/>
    </location>
</feature>
<feature type="compositionally biased region" description="Basic and acidic residues" evidence="1">
    <location>
        <begin position="1138"/>
        <end position="1154"/>
    </location>
</feature>
<dbReference type="Proteomes" id="UP001186944">
    <property type="component" value="Unassembled WGS sequence"/>
</dbReference>
<dbReference type="PANTHER" id="PTHR14113:SF6">
    <property type="entry name" value="PROTEIN PICCOLO"/>
    <property type="match status" value="1"/>
</dbReference>
<sequence length="2257" mass="255054">MFQSYEDRLQLITGLICKSWTNNVHIPQWRSIHAWKGIDYLYITEYVLLFLLFVLVCGTEVFNLYRSGLSALTEMGNEASNLPSEPTTPLTPPSEWQSVYSFGSKRRSSVSSTRLPTPVDPPEPDLSNLSEEEIKQIRSVLDRAKEMQHEEHKRIRTLEEDYISHAAIVDKRTPVEDPEVRDVTLCPLCLKNEILIDGPGNRKGQNVCVDCENLTCIECGSFEGSLNSRLQEWVCSVCRKRRKLVFSTGLWHPGTDTSDDIPLARELESRLHELKESTKAIPPLEKAASIDQPDTSSGSKPPLRRQMSLPTKPVQVQPVEHSLVPIKENEKILNTSEGSSAQESPLSDDYASLQPHHGKSRIRAMGHHSKSDSEMSDNASDDVDMEDVSMQYTRGDGISPDDVSDDVSMMSIGSTSGDDSGRLKRKHRPLSLHIPSSVSATSSDDETSDSNVSTDTESRLAPLARMDEERVALAASAFAEEMGEFKIESSENSWADLLDKSDSDTHDDHKSNLSPIAPRSPSWREGLESPPFSPRRKDSYPGKKRSNSPVSPKEARSQFTYNDLSPSSRQMFSEEIHNDKHFNKSHESFSNIVHKPFARSPDDSVLCNSGDYVYLEMPQREKHASELDYLDLDGDPKVVARIPESAACMNLATYAATIASNTANLTQMTVSPTNLQVHPGHDRELTVSPDSQSSGSPVSPGYYDNLSIPEEQKEEEDIELADPSSKPIDYQGTKRQKARPPSTDWSPVIDLSPILDVSPSIEEAEQEDMFIKQEEERKRRESQEEDESEGESKHFFQPVKEEDELNSYYGLKRYDRVEDICKLLDIPDSEFEIPKKENGIVEAVQNHINSTQESTELPFSCASVAQSAETNDKYSVLTVQSNIDGTMSVLSSQSSPKVVPIPITDDKLSSSVNKETEIVTHQRPKSAGSKSRRKLPEPTPEMIAAHVKKQSSKSLPPPLPPPKLEKTDSTDGQKGRDYATIIIPEKKLTSAVSKSVQKHKQKDKQQSDQISTKDPVQKQDSDERRRKAKDMKAKPNPIVIQHIDSEDQSMSPQYKVLDSPPSPESRSSLKRDYSDSTSVSPSSSPDRDLYAYPSPVTPPDSDSSPPKPHSPSSPGTDFDEEGITLNHITNLDDEEDQDPCKVEGRVKDRIKKYEQATSADQRKVRRKLPPLPQEEQSVSPTHVQQTKIKPHNVQRKQPLKPDPRRHRAGYTTPSSTSDDSMNEEDKEVAMLTKQRRINDLDKPSLDRWNGNYLPADVSDLKVMKNVKQMYNEDVKANIPPDNNHKMAVSDRKLDQFLKNRDETDQIIDSMINIYGVPITQAMKSLKRRLQEELRRVTEGRRRRIEEIEEIRALQRQIGELKLGQEYAKVQAKRNSAAQKHAKGSGQNGKKRNSVPLTAPRSSPQVIPRRARHKRQSSDPMVSKFSPIKEDKDTEADFQFKAKAEEEEAMAKYVTDDSSQSGLSDNDSTRSEPTTNARYKKIKPSAYASMFYNQSPQERRRKSPNLDTSDGAKMHPKSHSESHIPQKVKDKSSTYYSDDDEKKAREQRKLQLQNEIERRKRQLEETTKLQTELFNLSRPSHIMAHSYDDIPRKSTRTFPSTRPIPTGIIKPLEDEDYDDVSDDREFVTRSYQEISKPAVNSSEASYSSTEYLAHKQESTRRSRFDEPTSYSNPYLYVGNINDPRACKPTKQKVDFYLDPSSRDAHITSSVTLPELHTSRADMDFPPNKDHVALSDTETSPPSDSTPAMPLLDDVTARSRKIIHEIGTGSRPVSAEFSFNILGSEDLLNGMYRVESDNSVDADEPIMKHLMEGGVTILKQLERKKQPPPHLPKSYDFPTKKILLTPGNGLGMKIIGGRTIPGTSTVGAYVATIYPGGIADQLHGELREGDQILEWNGIELSDKSYEEVQRVIGQPNGEIELLVRPRNREADDKEKGGSCHSSYDNIDFVADEVYEKCLKSNHGVDPNQLAAQLEGIKETDSPAGSQSSSQHEFLTPSVSSPCSSPRSDHASSSSDRQRHAVNIDTIDRADKLNFPKLYTFQSTQQEPRDWGEIQLQLNHDEYDSSLLIHVAQARNLRPKDINGLSDPFVKIYLLPGRCAENKRRTKHISRTLNPEWHQTVMFSDIHKEEIKYKTLEITVWDYDRFKANDFLGEVVIDLSVPGFLDDQPHWYPLQEHDQTRGVELPKPTVLPPSVRIEEDRRRICSPSLLKSARDSPNMQRRRVSSNQQCHRKEREREREKERDILFKFRNIMNRLKMAF</sequence>
<feature type="compositionally biased region" description="Basic residues" evidence="1">
    <location>
        <begin position="2217"/>
        <end position="2227"/>
    </location>
</feature>
<dbReference type="SMART" id="SM00239">
    <property type="entry name" value="C2"/>
    <property type="match status" value="1"/>
</dbReference>
<evidence type="ECO:0000313" key="7">
    <source>
        <dbReference type="Proteomes" id="UP001186944"/>
    </source>
</evidence>
<feature type="compositionally biased region" description="Basic residues" evidence="1">
    <location>
        <begin position="356"/>
        <end position="368"/>
    </location>
</feature>
<evidence type="ECO:0000313" key="6">
    <source>
        <dbReference type="EMBL" id="KAK3103404.1"/>
    </source>
</evidence>
<feature type="region of interest" description="Disordered" evidence="1">
    <location>
        <begin position="107"/>
        <end position="129"/>
    </location>
</feature>
<keyword evidence="2" id="KW-1133">Transmembrane helix</keyword>
<dbReference type="EMBL" id="VSWD01000005">
    <property type="protein sequence ID" value="KAK3103404.1"/>
    <property type="molecule type" value="Genomic_DNA"/>
</dbReference>
<dbReference type="InterPro" id="IPR001478">
    <property type="entry name" value="PDZ"/>
</dbReference>
<dbReference type="PROSITE" id="PS50106">
    <property type="entry name" value="PDZ"/>
    <property type="match status" value="1"/>
</dbReference>
<evidence type="ECO:0000256" key="1">
    <source>
        <dbReference type="SAM" id="MobiDB-lite"/>
    </source>
</evidence>
<dbReference type="PROSITE" id="PS50916">
    <property type="entry name" value="RABBD"/>
    <property type="match status" value="1"/>
</dbReference>
<feature type="compositionally biased region" description="Polar residues" evidence="1">
    <location>
        <begin position="1980"/>
        <end position="1990"/>
    </location>
</feature>
<feature type="compositionally biased region" description="Polar residues" evidence="1">
    <location>
        <begin position="332"/>
        <end position="345"/>
    </location>
</feature>
<organism evidence="6 7">
    <name type="scientific">Pinctada imbricata</name>
    <name type="common">Atlantic pearl-oyster</name>
    <name type="synonym">Pinctada martensii</name>
    <dbReference type="NCBI Taxonomy" id="66713"/>
    <lineage>
        <taxon>Eukaryota</taxon>
        <taxon>Metazoa</taxon>
        <taxon>Spiralia</taxon>
        <taxon>Lophotrochozoa</taxon>
        <taxon>Mollusca</taxon>
        <taxon>Bivalvia</taxon>
        <taxon>Autobranchia</taxon>
        <taxon>Pteriomorphia</taxon>
        <taxon>Pterioida</taxon>
        <taxon>Pterioidea</taxon>
        <taxon>Pteriidae</taxon>
        <taxon>Pinctada</taxon>
    </lineage>
</organism>
<feature type="compositionally biased region" description="Basic and acidic residues" evidence="1">
    <location>
        <begin position="497"/>
        <end position="511"/>
    </location>
</feature>
<feature type="compositionally biased region" description="Low complexity" evidence="1">
    <location>
        <begin position="396"/>
        <end position="414"/>
    </location>
</feature>
<dbReference type="Gene3D" id="3.30.40.10">
    <property type="entry name" value="Zinc/RING finger domain, C3HC4 (zinc finger)"/>
    <property type="match status" value="1"/>
</dbReference>
<evidence type="ECO:0000259" key="3">
    <source>
        <dbReference type="PROSITE" id="PS50004"/>
    </source>
</evidence>
<accession>A0AA88YQ34</accession>
<keyword evidence="2" id="KW-0812">Transmembrane</keyword>
<dbReference type="SMART" id="SM00228">
    <property type="entry name" value="PDZ"/>
    <property type="match status" value="1"/>
</dbReference>
<feature type="region of interest" description="Disordered" evidence="1">
    <location>
        <begin position="2206"/>
        <end position="2234"/>
    </location>
</feature>
<evidence type="ECO:0000256" key="2">
    <source>
        <dbReference type="SAM" id="Phobius"/>
    </source>
</evidence>
<dbReference type="InterPro" id="IPR036034">
    <property type="entry name" value="PDZ_sf"/>
</dbReference>
<dbReference type="GO" id="GO:0031267">
    <property type="term" value="F:small GTPase binding"/>
    <property type="evidence" value="ECO:0007669"/>
    <property type="project" value="InterPro"/>
</dbReference>
<feature type="region of interest" description="Disordered" evidence="1">
    <location>
        <begin position="276"/>
        <end position="464"/>
    </location>
</feature>
<feature type="compositionally biased region" description="Polar residues" evidence="1">
    <location>
        <begin position="1174"/>
        <end position="1187"/>
    </location>
</feature>
<dbReference type="PRINTS" id="PR00360">
    <property type="entry name" value="C2DOMAIN"/>
</dbReference>
<dbReference type="InterPro" id="IPR041282">
    <property type="entry name" value="FYVE_2"/>
</dbReference>
<dbReference type="SUPFAM" id="SSF57903">
    <property type="entry name" value="FYVE/PHD zinc finger"/>
    <property type="match status" value="1"/>
</dbReference>
<dbReference type="GO" id="GO:0035418">
    <property type="term" value="P:protein localization to synapse"/>
    <property type="evidence" value="ECO:0007669"/>
    <property type="project" value="TreeGrafter"/>
</dbReference>
<dbReference type="GO" id="GO:0006886">
    <property type="term" value="P:intracellular protein transport"/>
    <property type="evidence" value="ECO:0007669"/>
    <property type="project" value="InterPro"/>
</dbReference>
<feature type="region of interest" description="Disordered" evidence="1">
    <location>
        <begin position="1976"/>
        <end position="2019"/>
    </location>
</feature>
<feature type="compositionally biased region" description="Basic and acidic residues" evidence="1">
    <location>
        <begin position="1015"/>
        <end position="1033"/>
    </location>
</feature>
<feature type="compositionally biased region" description="Basic residues" evidence="1">
    <location>
        <begin position="1188"/>
        <end position="1208"/>
    </location>
</feature>
<dbReference type="PROSITE" id="PS50004">
    <property type="entry name" value="C2"/>
    <property type="match status" value="1"/>
</dbReference>
<feature type="compositionally biased region" description="Basic and acidic residues" evidence="1">
    <location>
        <begin position="1539"/>
        <end position="1552"/>
    </location>
</feature>
<keyword evidence="7" id="KW-1185">Reference proteome</keyword>
<feature type="domain" description="C2" evidence="3">
    <location>
        <begin position="2047"/>
        <end position="2169"/>
    </location>
</feature>
<feature type="compositionally biased region" description="Polar residues" evidence="1">
    <location>
        <begin position="557"/>
        <end position="568"/>
    </location>
</feature>
<feature type="compositionally biased region" description="Polar residues" evidence="1">
    <location>
        <begin position="1455"/>
        <end position="1476"/>
    </location>
</feature>
<dbReference type="InterPro" id="IPR000008">
    <property type="entry name" value="C2_dom"/>
</dbReference>
<feature type="compositionally biased region" description="Basic and acidic residues" evidence="1">
    <location>
        <begin position="963"/>
        <end position="977"/>
    </location>
</feature>
<dbReference type="InterPro" id="IPR011011">
    <property type="entry name" value="Znf_FYVE_PHD"/>
</dbReference>
<feature type="compositionally biased region" description="Low complexity" evidence="1">
    <location>
        <begin position="1994"/>
        <end position="2012"/>
    </location>
</feature>
<dbReference type="Pfam" id="PF00168">
    <property type="entry name" value="C2"/>
    <property type="match status" value="1"/>
</dbReference>
<feature type="compositionally biased region" description="Basic and acidic residues" evidence="1">
    <location>
        <begin position="769"/>
        <end position="782"/>
    </location>
</feature>
<dbReference type="GO" id="GO:0048788">
    <property type="term" value="C:cytoskeleton of presynaptic active zone"/>
    <property type="evidence" value="ECO:0007669"/>
    <property type="project" value="TreeGrafter"/>
</dbReference>
<feature type="region of interest" description="Disordered" evidence="1">
    <location>
        <begin position="673"/>
        <end position="799"/>
    </location>
</feature>
<dbReference type="PANTHER" id="PTHR14113">
    <property type="entry name" value="PICCOLO/BASSOON"/>
    <property type="match status" value="1"/>
</dbReference>
<feature type="compositionally biased region" description="Low complexity" evidence="1">
    <location>
        <begin position="1733"/>
        <end position="1745"/>
    </location>
</feature>
<name>A0AA88YQ34_PINIB</name>
<evidence type="ECO:0000259" key="5">
    <source>
        <dbReference type="PROSITE" id="PS50916"/>
    </source>
</evidence>
<dbReference type="GO" id="GO:0030424">
    <property type="term" value="C:axon"/>
    <property type="evidence" value="ECO:0007669"/>
    <property type="project" value="TreeGrafter"/>
</dbReference>
<dbReference type="Gene3D" id="2.60.40.150">
    <property type="entry name" value="C2 domain"/>
    <property type="match status" value="1"/>
</dbReference>
<evidence type="ECO:0008006" key="8">
    <source>
        <dbReference type="Google" id="ProtNLM"/>
    </source>
</evidence>
<gene>
    <name evidence="6" type="ORF">FSP39_018967</name>
</gene>
<feature type="region of interest" description="Disordered" evidence="1">
    <location>
        <begin position="1592"/>
        <end position="1618"/>
    </location>
</feature>
<feature type="region of interest" description="Disordered" evidence="1">
    <location>
        <begin position="909"/>
        <end position="1224"/>
    </location>
</feature>
<dbReference type="Gene3D" id="2.30.42.10">
    <property type="match status" value="1"/>
</dbReference>
<evidence type="ECO:0000259" key="4">
    <source>
        <dbReference type="PROSITE" id="PS50106"/>
    </source>
</evidence>
<dbReference type="InterPro" id="IPR035892">
    <property type="entry name" value="C2_domain_sf"/>
</dbReference>
<dbReference type="CDD" id="cd04031">
    <property type="entry name" value="C2A_RIM1alpha"/>
    <property type="match status" value="1"/>
</dbReference>
<dbReference type="SUPFAM" id="SSF49562">
    <property type="entry name" value="C2 domain (Calcium/lipid-binding domain, CaLB)"/>
    <property type="match status" value="1"/>
</dbReference>
<feature type="region of interest" description="Disordered" evidence="1">
    <location>
        <begin position="1371"/>
        <end position="1552"/>
    </location>
</feature>
<dbReference type="SUPFAM" id="SSF50156">
    <property type="entry name" value="PDZ domain-like"/>
    <property type="match status" value="1"/>
</dbReference>
<feature type="compositionally biased region" description="Basic and acidic residues" evidence="1">
    <location>
        <begin position="909"/>
        <end position="920"/>
    </location>
</feature>
<reference evidence="6" key="1">
    <citation type="submission" date="2019-08" db="EMBL/GenBank/DDBJ databases">
        <title>The improved chromosome-level genome for the pearl oyster Pinctada fucata martensii using PacBio sequencing and Hi-C.</title>
        <authorList>
            <person name="Zheng Z."/>
        </authorList>
    </citation>
    <scope>NUCLEOTIDE SEQUENCE</scope>
    <source>
        <strain evidence="6">ZZ-2019</strain>
        <tissue evidence="6">Adductor muscle</tissue>
    </source>
</reference>
<dbReference type="GO" id="GO:0098882">
    <property type="term" value="F:structural constituent of presynaptic active zone"/>
    <property type="evidence" value="ECO:0007669"/>
    <property type="project" value="TreeGrafter"/>
</dbReference>